<comment type="similarity">
    <text evidence="2">Belongs to the tellurite-resistance/dicarboxylate transporter (TDT) family.</text>
</comment>
<reference evidence="9" key="1">
    <citation type="submission" date="2022-10" db="EMBL/GenBank/DDBJ databases">
        <title>The complete genomes of actinobacterial strains from the NBC collection.</title>
        <authorList>
            <person name="Joergensen T.S."/>
            <person name="Alvarez Arevalo M."/>
            <person name="Sterndorff E.B."/>
            <person name="Faurdal D."/>
            <person name="Vuksanovic O."/>
            <person name="Mourched A.-S."/>
            <person name="Charusanti P."/>
            <person name="Shaw S."/>
            <person name="Blin K."/>
            <person name="Weber T."/>
        </authorList>
    </citation>
    <scope>NUCLEOTIDE SEQUENCE</scope>
    <source>
        <strain evidence="9">NBC_01482</strain>
    </source>
</reference>
<organism evidence="9 10">
    <name type="scientific">Nocardia vinacea</name>
    <dbReference type="NCBI Taxonomy" id="96468"/>
    <lineage>
        <taxon>Bacteria</taxon>
        <taxon>Bacillati</taxon>
        <taxon>Actinomycetota</taxon>
        <taxon>Actinomycetes</taxon>
        <taxon>Mycobacteriales</taxon>
        <taxon>Nocardiaceae</taxon>
        <taxon>Nocardia</taxon>
    </lineage>
</organism>
<evidence type="ECO:0000313" key="10">
    <source>
        <dbReference type="Proteomes" id="UP001432062"/>
    </source>
</evidence>
<feature type="transmembrane region" description="Helical" evidence="8">
    <location>
        <begin position="319"/>
        <end position="340"/>
    </location>
</feature>
<dbReference type="Proteomes" id="UP001432062">
    <property type="component" value="Chromosome"/>
</dbReference>
<gene>
    <name evidence="9" type="ORF">OG563_24995</name>
</gene>
<keyword evidence="5 8" id="KW-0812">Transmembrane</keyword>
<feature type="transmembrane region" description="Helical" evidence="8">
    <location>
        <begin position="39"/>
        <end position="60"/>
    </location>
</feature>
<dbReference type="InterPro" id="IPR038665">
    <property type="entry name" value="Voltage-dep_anion_channel_sf"/>
</dbReference>
<dbReference type="Gene3D" id="1.50.10.150">
    <property type="entry name" value="Voltage-dependent anion channel"/>
    <property type="match status" value="1"/>
</dbReference>
<dbReference type="CDD" id="cd09320">
    <property type="entry name" value="TDT_like_2"/>
    <property type="match status" value="1"/>
</dbReference>
<name>A0ABZ1YHB0_9NOCA</name>
<dbReference type="PANTHER" id="PTHR31686:SF1">
    <property type="entry name" value="SULFITE EFFLUX PUMP SSU1"/>
    <property type="match status" value="1"/>
</dbReference>
<dbReference type="PANTHER" id="PTHR31686">
    <property type="match status" value="1"/>
</dbReference>
<evidence type="ECO:0000256" key="2">
    <source>
        <dbReference type="ARBA" id="ARBA00008566"/>
    </source>
</evidence>
<feature type="transmembrane region" description="Helical" evidence="8">
    <location>
        <begin position="346"/>
        <end position="365"/>
    </location>
</feature>
<feature type="transmembrane region" description="Helical" evidence="8">
    <location>
        <begin position="172"/>
        <end position="195"/>
    </location>
</feature>
<dbReference type="InterPro" id="IPR004695">
    <property type="entry name" value="SLAC1/Mae1/Ssu1/TehA"/>
</dbReference>
<protein>
    <submittedName>
        <fullName evidence="9">TDT family transporter</fullName>
    </submittedName>
</protein>
<evidence type="ECO:0000256" key="8">
    <source>
        <dbReference type="SAM" id="Phobius"/>
    </source>
</evidence>
<keyword evidence="10" id="KW-1185">Reference proteome</keyword>
<sequence length="382" mass="40563">MTATATFRPAPPWHLLGELEHEATQRVASRSLRYLGPNWFAAVMGTGIVANAAATLPLQFPGLRGAATVVWALAALLLVTLSAAWVVHWVRYPEQARSHKDHPVMAHFYGAPPMALVTVGGGTLLLGREVIGLDAALTIDWVLWSLGTALGLLTAVAIPYRMFTYHHIEPDAAFGGWLMPVVPPMVSAAMGALLVPYLPEGQLRLTMILLCLAMFGLSLIAALVITTMIWSRLVHRGIPQSGMVPTLWLVLGPLGQSVTAAGLLANAGPSALPDLYAKGLTVFSVIFGVCTWGFAMLWVALATTVTVKTARAGELRFNLTWWGFTFPLGTCITGSTVLYAHTGADLFAVAAVALYVGLVSAWAVVAAKTVRGVLTGPLLRPA</sequence>
<evidence type="ECO:0000256" key="4">
    <source>
        <dbReference type="ARBA" id="ARBA00022475"/>
    </source>
</evidence>
<evidence type="ECO:0000256" key="3">
    <source>
        <dbReference type="ARBA" id="ARBA00022448"/>
    </source>
</evidence>
<evidence type="ECO:0000256" key="1">
    <source>
        <dbReference type="ARBA" id="ARBA00004651"/>
    </source>
</evidence>
<dbReference type="RefSeq" id="WP_329405194.1">
    <property type="nucleotide sequence ID" value="NZ_CP109441.1"/>
</dbReference>
<dbReference type="Pfam" id="PF03595">
    <property type="entry name" value="SLAC1"/>
    <property type="match status" value="1"/>
</dbReference>
<feature type="transmembrane region" description="Helical" evidence="8">
    <location>
        <begin position="141"/>
        <end position="160"/>
    </location>
</feature>
<feature type="transmembrane region" description="Helical" evidence="8">
    <location>
        <begin position="285"/>
        <end position="307"/>
    </location>
</feature>
<evidence type="ECO:0000256" key="5">
    <source>
        <dbReference type="ARBA" id="ARBA00022692"/>
    </source>
</evidence>
<evidence type="ECO:0000256" key="7">
    <source>
        <dbReference type="ARBA" id="ARBA00023136"/>
    </source>
</evidence>
<keyword evidence="6 8" id="KW-1133">Transmembrane helix</keyword>
<feature type="transmembrane region" description="Helical" evidence="8">
    <location>
        <begin position="66"/>
        <end position="87"/>
    </location>
</feature>
<keyword evidence="7 8" id="KW-0472">Membrane</keyword>
<proteinExistence type="inferred from homology"/>
<feature type="transmembrane region" description="Helical" evidence="8">
    <location>
        <begin position="242"/>
        <end position="265"/>
    </location>
</feature>
<comment type="subcellular location">
    <subcellularLocation>
        <location evidence="1">Cell membrane</location>
        <topology evidence="1">Multi-pass membrane protein</topology>
    </subcellularLocation>
</comment>
<evidence type="ECO:0000313" key="9">
    <source>
        <dbReference type="EMBL" id="WUV42518.1"/>
    </source>
</evidence>
<evidence type="ECO:0000256" key="6">
    <source>
        <dbReference type="ARBA" id="ARBA00022989"/>
    </source>
</evidence>
<keyword evidence="3" id="KW-0813">Transport</keyword>
<feature type="transmembrane region" description="Helical" evidence="8">
    <location>
        <begin position="207"/>
        <end position="230"/>
    </location>
</feature>
<accession>A0ABZ1YHB0</accession>
<dbReference type="EMBL" id="CP109441">
    <property type="protein sequence ID" value="WUV42518.1"/>
    <property type="molecule type" value="Genomic_DNA"/>
</dbReference>
<keyword evidence="4" id="KW-1003">Cell membrane</keyword>
<dbReference type="InterPro" id="IPR051629">
    <property type="entry name" value="Sulfite_efflux_TDT"/>
</dbReference>